<feature type="transmembrane region" description="Helical" evidence="6">
    <location>
        <begin position="377"/>
        <end position="399"/>
    </location>
</feature>
<feature type="transmembrane region" description="Helical" evidence="6">
    <location>
        <begin position="103"/>
        <end position="122"/>
    </location>
</feature>
<evidence type="ECO:0000256" key="4">
    <source>
        <dbReference type="ARBA" id="ARBA00022989"/>
    </source>
</evidence>
<feature type="transmembrane region" description="Helical" evidence="6">
    <location>
        <begin position="167"/>
        <end position="186"/>
    </location>
</feature>
<name>A0ABR9XAE9_9RHOB</name>
<dbReference type="InterPro" id="IPR050833">
    <property type="entry name" value="Poly_Biosynth_Transport"/>
</dbReference>
<keyword evidence="8" id="KW-1185">Reference proteome</keyword>
<evidence type="ECO:0000313" key="7">
    <source>
        <dbReference type="EMBL" id="MBE9640447.1"/>
    </source>
</evidence>
<evidence type="ECO:0000313" key="8">
    <source>
        <dbReference type="Proteomes" id="UP000607796"/>
    </source>
</evidence>
<dbReference type="Pfam" id="PF13440">
    <property type="entry name" value="Polysacc_synt_3"/>
    <property type="match status" value="1"/>
</dbReference>
<keyword evidence="3 6" id="KW-0812">Transmembrane</keyword>
<feature type="transmembrane region" description="Helical" evidence="6">
    <location>
        <begin position="285"/>
        <end position="305"/>
    </location>
</feature>
<keyword evidence="2" id="KW-1003">Cell membrane</keyword>
<feature type="transmembrane region" description="Helical" evidence="6">
    <location>
        <begin position="198"/>
        <end position="220"/>
    </location>
</feature>
<keyword evidence="5 6" id="KW-0472">Membrane</keyword>
<dbReference type="Proteomes" id="UP000607796">
    <property type="component" value="Unassembled WGS sequence"/>
</dbReference>
<feature type="transmembrane region" description="Helical" evidence="6">
    <location>
        <begin position="411"/>
        <end position="428"/>
    </location>
</feature>
<sequence>MLRKILLVVSGNAAASLLLFARNLLVARMLPVEDYGIAATFAIAMAVVEMASQLGLQQQIVQARDGNDPRFQAALQGFQLLRGLLSGGALFFAAGLIADLLRVPQVAWAYQLMALIPVLNALQHFDIHRLGRELRFWPQILTGALPALVSLLALWPLARMFGDYRVMLYAMLLQAVLGTAISHLVAERRYRLVLDRQVMRRSLHFGWPLLLNGLLLFAVFQGDRLIVARAFGIASLAIFSMGVTLTLTPMLVMVKSTQSFFLPQLSTAAHARATRPERFDELAQAALQAALLGGALLVLGVMLLGPMLIEAVLGGKYAALLPLLCWFAAQQGLRMAKAGPNIVALAAGLTSNSMVSNAVRAASLPLIWWAAQRDQDLAVLLAIGTLAEALGFALALVHLARHLGVSCRPSLPAIALLGLFLASIWMGTVTPVPAAGLLAGVAAAAPWAAAAVLACLPLSMVALRRQVLRRG</sequence>
<evidence type="ECO:0000256" key="1">
    <source>
        <dbReference type="ARBA" id="ARBA00004651"/>
    </source>
</evidence>
<feature type="transmembrane region" description="Helical" evidence="6">
    <location>
        <begin position="77"/>
        <end position="97"/>
    </location>
</feature>
<comment type="caution">
    <text evidence="7">The sequence shown here is derived from an EMBL/GenBank/DDBJ whole genome shotgun (WGS) entry which is preliminary data.</text>
</comment>
<reference evidence="7 8" key="1">
    <citation type="journal article" date="2021" name="Int. J. Syst. Evol. Microbiol.">
        <title>Salipiger mangrovisoli sp. nov., isolated from mangrove soil and the proposal for the reclassification of Paraphaeobacter pallidus as Salipiger pallidus comb. nov.</title>
        <authorList>
            <person name="Du J."/>
            <person name="Liu Y."/>
            <person name="Pei T."/>
            <person name="Deng M.R."/>
            <person name="Zhu H."/>
        </authorList>
    </citation>
    <scope>NUCLEOTIDE SEQUENCE [LARGE SCALE GENOMIC DNA]</scope>
    <source>
        <strain evidence="7 8">6D45A</strain>
    </source>
</reference>
<dbReference type="PANTHER" id="PTHR30250">
    <property type="entry name" value="PST FAMILY PREDICTED COLANIC ACID TRANSPORTER"/>
    <property type="match status" value="1"/>
</dbReference>
<evidence type="ECO:0000256" key="3">
    <source>
        <dbReference type="ARBA" id="ARBA00022692"/>
    </source>
</evidence>
<feature type="transmembrane region" description="Helical" evidence="6">
    <location>
        <begin position="341"/>
        <end position="371"/>
    </location>
</feature>
<keyword evidence="4 6" id="KW-1133">Transmembrane helix</keyword>
<comment type="subcellular location">
    <subcellularLocation>
        <location evidence="1">Cell membrane</location>
        <topology evidence="1">Multi-pass membrane protein</topology>
    </subcellularLocation>
</comment>
<feature type="transmembrane region" description="Helical" evidence="6">
    <location>
        <begin position="37"/>
        <end position="56"/>
    </location>
</feature>
<evidence type="ECO:0000256" key="6">
    <source>
        <dbReference type="SAM" id="Phobius"/>
    </source>
</evidence>
<feature type="transmembrane region" description="Helical" evidence="6">
    <location>
        <begin position="226"/>
        <end position="252"/>
    </location>
</feature>
<accession>A0ABR9XAE9</accession>
<feature type="transmembrane region" description="Helical" evidence="6">
    <location>
        <begin position="311"/>
        <end position="329"/>
    </location>
</feature>
<evidence type="ECO:0000256" key="2">
    <source>
        <dbReference type="ARBA" id="ARBA00022475"/>
    </source>
</evidence>
<proteinExistence type="predicted"/>
<evidence type="ECO:0000256" key="5">
    <source>
        <dbReference type="ARBA" id="ARBA00023136"/>
    </source>
</evidence>
<dbReference type="EMBL" id="JADFFK010000033">
    <property type="protein sequence ID" value="MBE9640447.1"/>
    <property type="molecule type" value="Genomic_DNA"/>
</dbReference>
<gene>
    <name evidence="7" type="ORF">IQ782_26690</name>
</gene>
<feature type="transmembrane region" description="Helical" evidence="6">
    <location>
        <begin position="134"/>
        <end position="155"/>
    </location>
</feature>
<dbReference type="RefSeq" id="WP_194137717.1">
    <property type="nucleotide sequence ID" value="NZ_JADFFK010000033.1"/>
</dbReference>
<dbReference type="PANTHER" id="PTHR30250:SF11">
    <property type="entry name" value="O-ANTIGEN TRANSPORTER-RELATED"/>
    <property type="match status" value="1"/>
</dbReference>
<organism evidence="7 8">
    <name type="scientific">Salipiger mangrovisoli</name>
    <dbReference type="NCBI Taxonomy" id="2865933"/>
    <lineage>
        <taxon>Bacteria</taxon>
        <taxon>Pseudomonadati</taxon>
        <taxon>Pseudomonadota</taxon>
        <taxon>Alphaproteobacteria</taxon>
        <taxon>Rhodobacterales</taxon>
        <taxon>Roseobacteraceae</taxon>
        <taxon>Salipiger</taxon>
    </lineage>
</organism>
<protein>
    <submittedName>
        <fullName evidence="7">Oligosaccharide flippase family protein</fullName>
    </submittedName>
</protein>
<feature type="transmembrane region" description="Helical" evidence="6">
    <location>
        <begin position="434"/>
        <end position="463"/>
    </location>
</feature>